<dbReference type="PROSITE" id="PS51278">
    <property type="entry name" value="GATASE_TYPE_2"/>
    <property type="match status" value="1"/>
</dbReference>
<dbReference type="Pfam" id="PF13230">
    <property type="entry name" value="GATase_4"/>
    <property type="match status" value="1"/>
</dbReference>
<evidence type="ECO:0000256" key="1">
    <source>
        <dbReference type="ARBA" id="ARBA00022962"/>
    </source>
</evidence>
<dbReference type="SUPFAM" id="SSF56235">
    <property type="entry name" value="N-terminal nucleophile aminohydrolases (Ntn hydrolases)"/>
    <property type="match status" value="1"/>
</dbReference>
<keyword evidence="4" id="KW-1185">Reference proteome</keyword>
<dbReference type="PANTHER" id="PTHR43187">
    <property type="entry name" value="GLUTAMINE AMIDOTRANSFERASE DUG3-RELATED"/>
    <property type="match status" value="1"/>
</dbReference>
<proteinExistence type="predicted"/>
<protein>
    <submittedName>
        <fullName evidence="3">Class II glutamine amidotransferase</fullName>
    </submittedName>
</protein>
<gene>
    <name evidence="3" type="ORF">AMPC_01190</name>
</gene>
<dbReference type="InterPro" id="IPR026869">
    <property type="entry name" value="EgtC-like"/>
</dbReference>
<evidence type="ECO:0000313" key="4">
    <source>
        <dbReference type="Proteomes" id="UP001162734"/>
    </source>
</evidence>
<dbReference type="CDD" id="cd01908">
    <property type="entry name" value="YafJ"/>
    <property type="match status" value="1"/>
</dbReference>
<dbReference type="InterPro" id="IPR029055">
    <property type="entry name" value="Ntn_hydrolases_N"/>
</dbReference>
<dbReference type="Gene3D" id="3.60.20.10">
    <property type="entry name" value="Glutamine Phosphoribosylpyrophosphate, subunit 1, domain 1"/>
    <property type="match status" value="1"/>
</dbReference>
<feature type="domain" description="Glutamine amidotransferase type-2" evidence="2">
    <location>
        <begin position="17"/>
        <end position="271"/>
    </location>
</feature>
<keyword evidence="1 3" id="KW-0315">Glutamine amidotransferase</keyword>
<dbReference type="Proteomes" id="UP001162734">
    <property type="component" value="Chromosome"/>
</dbReference>
<dbReference type="InterPro" id="IPR017932">
    <property type="entry name" value="GATase_2_dom"/>
</dbReference>
<sequence length="285" mass="30464">MAAAVAVIQTDPSLLACQLRRLDPHVSLSEPGRAPDAYGFGYYSSGGVLIGKRPSGAPSLLRLSGLTGAIHSEALVAHARYATVGGLKDENTHPFRYRRWLFAQDGTVEGFAQVRPLLLAAVPDHLRRHVEGETDAEHVFVAFLDLLKKAGHELDDYDLEPAAAAQALARTVRQVDAWCREAGVQRTSALTLLATNGRILVAVRRGRPLHYALLEGIVPCALHDIDAATPESDPRLRAHRVVKAVCMASQLQQQNGFIEVPEGSAVAVSRALQVTVSPLGAAAGA</sequence>
<dbReference type="InterPro" id="IPR052373">
    <property type="entry name" value="Gamma-glu_amide_hydrolase"/>
</dbReference>
<accession>A0ABN6N237</accession>
<dbReference type="RefSeq" id="WP_248343586.1">
    <property type="nucleotide sequence ID" value="NZ_AP025592.1"/>
</dbReference>
<reference evidence="4" key="1">
    <citation type="journal article" date="2022" name="Int. J. Syst. Evol. Microbiol.">
        <title>Anaeromyxobacter oryzae sp. nov., Anaeromyxobacter diazotrophicus sp. nov. and Anaeromyxobacter paludicola sp. nov., isolated from paddy soils.</title>
        <authorList>
            <person name="Itoh H."/>
            <person name="Xu Z."/>
            <person name="Mise K."/>
            <person name="Masuda Y."/>
            <person name="Ushijima N."/>
            <person name="Hayakawa C."/>
            <person name="Shiratori Y."/>
            <person name="Senoo K."/>
        </authorList>
    </citation>
    <scope>NUCLEOTIDE SEQUENCE [LARGE SCALE GENOMIC DNA]</scope>
    <source>
        <strain evidence="4">Red630</strain>
    </source>
</reference>
<dbReference type="EMBL" id="AP025592">
    <property type="protein sequence ID" value="BDG07006.1"/>
    <property type="molecule type" value="Genomic_DNA"/>
</dbReference>
<evidence type="ECO:0000313" key="3">
    <source>
        <dbReference type="EMBL" id="BDG07006.1"/>
    </source>
</evidence>
<evidence type="ECO:0000259" key="2">
    <source>
        <dbReference type="PROSITE" id="PS51278"/>
    </source>
</evidence>
<dbReference type="PANTHER" id="PTHR43187:SF1">
    <property type="entry name" value="GLUTAMINE AMIDOTRANSFERASE DUG3-RELATED"/>
    <property type="match status" value="1"/>
</dbReference>
<name>A0ABN6N237_9BACT</name>
<organism evidence="3 4">
    <name type="scientific">Anaeromyxobacter paludicola</name>
    <dbReference type="NCBI Taxonomy" id="2918171"/>
    <lineage>
        <taxon>Bacteria</taxon>
        <taxon>Pseudomonadati</taxon>
        <taxon>Myxococcota</taxon>
        <taxon>Myxococcia</taxon>
        <taxon>Myxococcales</taxon>
        <taxon>Cystobacterineae</taxon>
        <taxon>Anaeromyxobacteraceae</taxon>
        <taxon>Anaeromyxobacter</taxon>
    </lineage>
</organism>